<dbReference type="AlphaFoldDB" id="A0A6P1T2U5"/>
<dbReference type="RefSeq" id="WP_161862345.1">
    <property type="nucleotide sequence ID" value="NZ_CP046620.1"/>
</dbReference>
<evidence type="ECO:0000313" key="2">
    <source>
        <dbReference type="Proteomes" id="UP000464495"/>
    </source>
</evidence>
<name>A0A6P1T2U5_9RHOB</name>
<proteinExistence type="predicted"/>
<accession>A0A6P1T2U5</accession>
<dbReference type="Proteomes" id="UP000464495">
    <property type="component" value="Chromosome"/>
</dbReference>
<organism evidence="1 2">
    <name type="scientific">Algicella marina</name>
    <dbReference type="NCBI Taxonomy" id="2683284"/>
    <lineage>
        <taxon>Bacteria</taxon>
        <taxon>Pseudomonadati</taxon>
        <taxon>Pseudomonadota</taxon>
        <taxon>Alphaproteobacteria</taxon>
        <taxon>Rhodobacterales</taxon>
        <taxon>Paracoccaceae</taxon>
        <taxon>Algicella</taxon>
    </lineage>
</organism>
<sequence length="80" mass="9048">MFTNEHDFDASVITLIDEGKAPLREDVVVTLFDDQVTIMQVDDDTEEERVITLSLSQFNDLRTALNLPEGTYRRDGSAVD</sequence>
<evidence type="ECO:0008006" key="3">
    <source>
        <dbReference type="Google" id="ProtNLM"/>
    </source>
</evidence>
<keyword evidence="2" id="KW-1185">Reference proteome</keyword>
<gene>
    <name evidence="1" type="ORF">GO499_11680</name>
</gene>
<dbReference type="KEGG" id="amaq:GO499_11680"/>
<dbReference type="EMBL" id="CP046620">
    <property type="protein sequence ID" value="QHQ35786.1"/>
    <property type="molecule type" value="Genomic_DNA"/>
</dbReference>
<protein>
    <recommendedName>
        <fullName evidence="3">Phosphomannomutase</fullName>
    </recommendedName>
</protein>
<reference evidence="1 2" key="1">
    <citation type="submission" date="2019-12" db="EMBL/GenBank/DDBJ databases">
        <title>Complete genome sequence of Algicella marina strain 9Alg 56(T) isolated from the red alga Tichocarpus crinitus.</title>
        <authorList>
            <person name="Kim S.-G."/>
            <person name="Nedashkovskaya O.I."/>
        </authorList>
    </citation>
    <scope>NUCLEOTIDE SEQUENCE [LARGE SCALE GENOMIC DNA]</scope>
    <source>
        <strain evidence="1 2">9Alg 56</strain>
    </source>
</reference>
<evidence type="ECO:0000313" key="1">
    <source>
        <dbReference type="EMBL" id="QHQ35786.1"/>
    </source>
</evidence>